<dbReference type="AlphaFoldDB" id="A0A9W8EC27"/>
<dbReference type="EMBL" id="JANBQB010000604">
    <property type="protein sequence ID" value="KAJ1974802.1"/>
    <property type="molecule type" value="Genomic_DNA"/>
</dbReference>
<dbReference type="Proteomes" id="UP001151582">
    <property type="component" value="Unassembled WGS sequence"/>
</dbReference>
<comment type="caution">
    <text evidence="2">The sequence shown here is derived from an EMBL/GenBank/DDBJ whole genome shotgun (WGS) entry which is preliminary data.</text>
</comment>
<accession>A0A9W8EC27</accession>
<sequence>MRQASKRVKTVVSYRSRSPRLQNTNSAATELLHKRPVDVSAADREPHLVLAIPQTHQLQHNSASVFNAAQKYPQTDSAIVNPKPDPHRPSITTKEMVNQGFDSPLVSPVSTLSSGFSSGSSSRDELYNRILEQKRSLSDNRLLSPWLNHQSEAQTSQISQPRALVTEKPLYSPVPQMRFLMSNKTPYDEDDFYVPFKNRIKSDA</sequence>
<reference evidence="2" key="1">
    <citation type="submission" date="2022-07" db="EMBL/GenBank/DDBJ databases">
        <title>Phylogenomic reconstructions and comparative analyses of Kickxellomycotina fungi.</title>
        <authorList>
            <person name="Reynolds N.K."/>
            <person name="Stajich J.E."/>
            <person name="Barry K."/>
            <person name="Grigoriev I.V."/>
            <person name="Crous P."/>
            <person name="Smith M.E."/>
        </authorList>
    </citation>
    <scope>NUCLEOTIDE SEQUENCE</scope>
    <source>
        <strain evidence="2">RSA 567</strain>
    </source>
</reference>
<evidence type="ECO:0000313" key="3">
    <source>
        <dbReference type="Proteomes" id="UP001151582"/>
    </source>
</evidence>
<evidence type="ECO:0000256" key="1">
    <source>
        <dbReference type="SAM" id="MobiDB-lite"/>
    </source>
</evidence>
<name>A0A9W8EC27_9FUNG</name>
<feature type="compositionally biased region" description="Polar residues" evidence="1">
    <location>
        <begin position="13"/>
        <end position="25"/>
    </location>
</feature>
<keyword evidence="3" id="KW-1185">Reference proteome</keyword>
<gene>
    <name evidence="2" type="ORF">H4R34_004582</name>
</gene>
<evidence type="ECO:0000313" key="2">
    <source>
        <dbReference type="EMBL" id="KAJ1974802.1"/>
    </source>
</evidence>
<feature type="region of interest" description="Disordered" evidence="1">
    <location>
        <begin position="1"/>
        <end position="25"/>
    </location>
</feature>
<organism evidence="2 3">
    <name type="scientific">Dimargaris verticillata</name>
    <dbReference type="NCBI Taxonomy" id="2761393"/>
    <lineage>
        <taxon>Eukaryota</taxon>
        <taxon>Fungi</taxon>
        <taxon>Fungi incertae sedis</taxon>
        <taxon>Zoopagomycota</taxon>
        <taxon>Kickxellomycotina</taxon>
        <taxon>Dimargaritomycetes</taxon>
        <taxon>Dimargaritales</taxon>
        <taxon>Dimargaritaceae</taxon>
        <taxon>Dimargaris</taxon>
    </lineage>
</organism>
<protein>
    <submittedName>
        <fullName evidence="2">Uncharacterized protein</fullName>
    </submittedName>
</protein>
<proteinExistence type="predicted"/>